<dbReference type="PATRIC" id="fig|1217691.3.peg.1734"/>
<evidence type="ECO:0000313" key="1">
    <source>
        <dbReference type="EMBL" id="EOQ69039.1"/>
    </source>
</evidence>
<organism evidence="1 2">
    <name type="scientific">Acinetobacter pittii ANC 4050</name>
    <dbReference type="NCBI Taxonomy" id="1217691"/>
    <lineage>
        <taxon>Bacteria</taxon>
        <taxon>Pseudomonadati</taxon>
        <taxon>Pseudomonadota</taxon>
        <taxon>Gammaproteobacteria</taxon>
        <taxon>Moraxellales</taxon>
        <taxon>Moraxellaceae</taxon>
        <taxon>Acinetobacter</taxon>
        <taxon>Acinetobacter calcoaceticus/baumannii complex</taxon>
    </lineage>
</organism>
<name>R8YIE6_ACIPI</name>
<dbReference type="EMBL" id="APQM01000007">
    <property type="protein sequence ID" value="EOQ69039.1"/>
    <property type="molecule type" value="Genomic_DNA"/>
</dbReference>
<accession>R8YIE6</accession>
<dbReference type="Proteomes" id="UP000014024">
    <property type="component" value="Unassembled WGS sequence"/>
</dbReference>
<gene>
    <name evidence="1" type="ORF">F931_01758</name>
</gene>
<protein>
    <submittedName>
        <fullName evidence="1">Uncharacterized protein</fullName>
    </submittedName>
</protein>
<sequence>MQSVKPIYKRGDRVYVNFKSSNSMETDGTHIFGEGRIDRVDEDNDFLIGRLDKGGYFGCPSTDVKPINEACIHGYDVACLLCGFGQSETTGERIWHTQR</sequence>
<dbReference type="HOGENOM" id="CLU_181245_0_0_6"/>
<dbReference type="AlphaFoldDB" id="R8YIE6"/>
<dbReference type="RefSeq" id="WP_016141744.1">
    <property type="nucleotide sequence ID" value="NZ_KB976987.1"/>
</dbReference>
<proteinExistence type="predicted"/>
<reference evidence="1 2" key="1">
    <citation type="submission" date="2013-02" db="EMBL/GenBank/DDBJ databases">
        <title>The Genome Sequence of Acinetobacter sp. ANC 4050.</title>
        <authorList>
            <consortium name="The Broad Institute Genome Sequencing Platform"/>
            <consortium name="The Broad Institute Genome Sequencing Center for Infectious Disease"/>
            <person name="Cerqueira G."/>
            <person name="Feldgarden M."/>
            <person name="Courvalin P."/>
            <person name="Perichon B."/>
            <person name="Grillot-Courvalin C."/>
            <person name="Clermont D."/>
            <person name="Rocha E."/>
            <person name="Yoon E.-J."/>
            <person name="Nemec A."/>
            <person name="Walker B."/>
            <person name="Young S.K."/>
            <person name="Zeng Q."/>
            <person name="Gargeya S."/>
            <person name="Fitzgerald M."/>
            <person name="Haas B."/>
            <person name="Abouelleil A."/>
            <person name="Alvarado L."/>
            <person name="Arachchi H.M."/>
            <person name="Berlin A.M."/>
            <person name="Chapman S.B."/>
            <person name="Dewar J."/>
            <person name="Goldberg J."/>
            <person name="Griggs A."/>
            <person name="Gujja S."/>
            <person name="Hansen M."/>
            <person name="Howarth C."/>
            <person name="Imamovic A."/>
            <person name="Larimer J."/>
            <person name="McCowan C."/>
            <person name="Murphy C."/>
            <person name="Neiman D."/>
            <person name="Pearson M."/>
            <person name="Priest M."/>
            <person name="Roberts A."/>
            <person name="Saif S."/>
            <person name="Shea T."/>
            <person name="Sisk P."/>
            <person name="Sykes S."/>
            <person name="Wortman J."/>
            <person name="Nusbaum C."/>
            <person name="Birren B."/>
        </authorList>
    </citation>
    <scope>NUCLEOTIDE SEQUENCE [LARGE SCALE GENOMIC DNA]</scope>
    <source>
        <strain evidence="1 2">ANC 4050</strain>
    </source>
</reference>
<dbReference type="OrthoDB" id="6711576at2"/>
<comment type="caution">
    <text evidence="1">The sequence shown here is derived from an EMBL/GenBank/DDBJ whole genome shotgun (WGS) entry which is preliminary data.</text>
</comment>
<evidence type="ECO:0000313" key="2">
    <source>
        <dbReference type="Proteomes" id="UP000014024"/>
    </source>
</evidence>